<proteinExistence type="predicted"/>
<organism evidence="2 3">
    <name type="scientific">Paenibacillus sabuli</name>
    <dbReference type="NCBI Taxonomy" id="2772509"/>
    <lineage>
        <taxon>Bacteria</taxon>
        <taxon>Bacillati</taxon>
        <taxon>Bacillota</taxon>
        <taxon>Bacilli</taxon>
        <taxon>Bacillales</taxon>
        <taxon>Paenibacillaceae</taxon>
        <taxon>Paenibacillus</taxon>
    </lineage>
</organism>
<dbReference type="AlphaFoldDB" id="A0A927BX10"/>
<dbReference type="PANTHER" id="PTHR36440:SF1">
    <property type="entry name" value="PUTATIVE (AFU_ORTHOLOGUE AFUA_8G07350)-RELATED"/>
    <property type="match status" value="1"/>
</dbReference>
<evidence type="ECO:0000313" key="2">
    <source>
        <dbReference type="EMBL" id="MBD2846999.1"/>
    </source>
</evidence>
<evidence type="ECO:0000259" key="1">
    <source>
        <dbReference type="Pfam" id="PF07883"/>
    </source>
</evidence>
<dbReference type="InterPro" id="IPR013096">
    <property type="entry name" value="Cupin_2"/>
</dbReference>
<dbReference type="Pfam" id="PF07883">
    <property type="entry name" value="Cupin_2"/>
    <property type="match status" value="1"/>
</dbReference>
<reference evidence="2" key="1">
    <citation type="submission" date="2020-09" db="EMBL/GenBank/DDBJ databases">
        <title>A novel bacterium of genus Paenibacillus, isolated from South China Sea.</title>
        <authorList>
            <person name="Huang H."/>
            <person name="Mo K."/>
            <person name="Hu Y."/>
        </authorList>
    </citation>
    <scope>NUCLEOTIDE SEQUENCE</scope>
    <source>
        <strain evidence="2">IB182496</strain>
    </source>
</reference>
<accession>A0A927BX10</accession>
<comment type="caution">
    <text evidence="2">The sequence shown here is derived from an EMBL/GenBank/DDBJ whole genome shotgun (WGS) entry which is preliminary data.</text>
</comment>
<dbReference type="InterPro" id="IPR011051">
    <property type="entry name" value="RmlC_Cupin_sf"/>
</dbReference>
<evidence type="ECO:0000313" key="3">
    <source>
        <dbReference type="Proteomes" id="UP000621560"/>
    </source>
</evidence>
<sequence length="185" mass="20837">MSHQSGRPASSLPEAGTVLTHRDGRTITFVDHGRDDTGDYLLLEHRIPQQGAMNGPHWHPQLEESFVVEAGRMRFRVDGQDRVLLAGEQLTVRPRQVHQFWNESEDGLVALHTIRPPGQHWKMFALIHKLELEGKLSKGGMPRHPLWLGAAWASIDGYLAGPPLWLQRLVLGGLARAAERRGYRV</sequence>
<dbReference type="SUPFAM" id="SSF51182">
    <property type="entry name" value="RmlC-like cupins"/>
    <property type="match status" value="1"/>
</dbReference>
<dbReference type="InterPro" id="IPR053146">
    <property type="entry name" value="QDO-like"/>
</dbReference>
<dbReference type="Gene3D" id="2.60.120.10">
    <property type="entry name" value="Jelly Rolls"/>
    <property type="match status" value="1"/>
</dbReference>
<dbReference type="InterPro" id="IPR014710">
    <property type="entry name" value="RmlC-like_jellyroll"/>
</dbReference>
<feature type="domain" description="Cupin type-2" evidence="1">
    <location>
        <begin position="49"/>
        <end position="111"/>
    </location>
</feature>
<name>A0A927BX10_9BACL</name>
<gene>
    <name evidence="2" type="ORF">IDH44_17515</name>
</gene>
<dbReference type="EMBL" id="JACXIZ010000030">
    <property type="protein sequence ID" value="MBD2846999.1"/>
    <property type="molecule type" value="Genomic_DNA"/>
</dbReference>
<dbReference type="PANTHER" id="PTHR36440">
    <property type="entry name" value="PUTATIVE (AFU_ORTHOLOGUE AFUA_8G07350)-RELATED"/>
    <property type="match status" value="1"/>
</dbReference>
<dbReference type="Proteomes" id="UP000621560">
    <property type="component" value="Unassembled WGS sequence"/>
</dbReference>
<protein>
    <submittedName>
        <fullName evidence="2">Cupin domain-containing protein</fullName>
    </submittedName>
</protein>
<dbReference type="RefSeq" id="WP_190919910.1">
    <property type="nucleotide sequence ID" value="NZ_JACXIZ010000030.1"/>
</dbReference>
<keyword evidence="3" id="KW-1185">Reference proteome</keyword>